<gene>
    <name evidence="2" type="ORF">DCM90_09790</name>
</gene>
<dbReference type="AlphaFoldDB" id="A0A2V1MYM7"/>
<dbReference type="RefSeq" id="WP_000606577.1">
    <property type="nucleotide sequence ID" value="NZ_QCXQ01000031.1"/>
</dbReference>
<comment type="caution">
    <text evidence="2">The sequence shown here is derived from an EMBL/GenBank/DDBJ whole genome shotgun (WGS) entry which is preliminary data.</text>
</comment>
<dbReference type="Proteomes" id="UP000245080">
    <property type="component" value="Unassembled WGS sequence"/>
</dbReference>
<accession>A0A2V1MYM7</accession>
<organism evidence="2 3">
    <name type="scientific">Levilactobacillus bambusae</name>
    <dbReference type="NCBI Taxonomy" id="2024736"/>
    <lineage>
        <taxon>Bacteria</taxon>
        <taxon>Bacillati</taxon>
        <taxon>Bacillota</taxon>
        <taxon>Bacilli</taxon>
        <taxon>Lactobacillales</taxon>
        <taxon>Lactobacillaceae</taxon>
        <taxon>Levilactobacillus</taxon>
    </lineage>
</organism>
<feature type="region of interest" description="Disordered" evidence="1">
    <location>
        <begin position="146"/>
        <end position="177"/>
    </location>
</feature>
<evidence type="ECO:0000313" key="3">
    <source>
        <dbReference type="Proteomes" id="UP000245080"/>
    </source>
</evidence>
<keyword evidence="3" id="KW-1185">Reference proteome</keyword>
<dbReference type="OrthoDB" id="9811478at2"/>
<reference evidence="2 3" key="1">
    <citation type="journal article" date="2018" name="Int. J. Syst. Evol. Microbiol.">
        <title>Lactobacillus bambusae sp. nov., isolated from a traditional fermented Ma-bamboo shoots of Taiwan.</title>
        <authorList>
            <person name="Wang L.-T."/>
        </authorList>
    </citation>
    <scope>NUCLEOTIDE SEQUENCE [LARGE SCALE GENOMIC DNA]</scope>
    <source>
        <strain evidence="2 3">BS-W1</strain>
    </source>
</reference>
<evidence type="ECO:0000256" key="1">
    <source>
        <dbReference type="SAM" id="MobiDB-lite"/>
    </source>
</evidence>
<name>A0A2V1MYM7_9LACO</name>
<evidence type="ECO:0000313" key="2">
    <source>
        <dbReference type="EMBL" id="PWF99255.1"/>
    </source>
</evidence>
<feature type="compositionally biased region" description="Basic and acidic residues" evidence="1">
    <location>
        <begin position="161"/>
        <end position="177"/>
    </location>
</feature>
<proteinExistence type="predicted"/>
<protein>
    <submittedName>
        <fullName evidence="2">PcfB family protein</fullName>
    </submittedName>
</protein>
<dbReference type="EMBL" id="QCXQ01000031">
    <property type="protein sequence ID" value="PWF99255.1"/>
    <property type="molecule type" value="Genomic_DNA"/>
</dbReference>
<sequence length="177" mass="20696">MINEEISKEAGQAAQTIISYTIKATKESINLEKEIRKKMNETLEKANGNLKSLMGDEMKIKDLYKKGQLENISIDQIDLKDLKKELNKLGVSFSVMKNKESKNYEIFFQAKDIKVMEYAFKQVIAKENKKEKESILKQIKKYKDLSKNKDKTKEKGKRKVKEKEKVKPNKKDMTREI</sequence>
<dbReference type="InterPro" id="IPR024234">
    <property type="entry name" value="DUF3801"/>
</dbReference>
<dbReference type="Pfam" id="PF12687">
    <property type="entry name" value="DUF3801"/>
    <property type="match status" value="1"/>
</dbReference>